<evidence type="ECO:0000256" key="1">
    <source>
        <dbReference type="ARBA" id="ARBA00004167"/>
    </source>
</evidence>
<organism evidence="8 9">
    <name type="scientific">Neorhizobium lilium</name>
    <dbReference type="NCBI Taxonomy" id="2503024"/>
    <lineage>
        <taxon>Bacteria</taxon>
        <taxon>Pseudomonadati</taxon>
        <taxon>Pseudomonadota</taxon>
        <taxon>Alphaproteobacteria</taxon>
        <taxon>Hyphomicrobiales</taxon>
        <taxon>Rhizobiaceae</taxon>
        <taxon>Rhizobium/Agrobacterium group</taxon>
        <taxon>Neorhizobium</taxon>
    </lineage>
</organism>
<accession>A0A3S3SEL7</accession>
<keyword evidence="4" id="KW-0472">Membrane</keyword>
<dbReference type="GO" id="GO:0030246">
    <property type="term" value="F:carbohydrate binding"/>
    <property type="evidence" value="ECO:0007669"/>
    <property type="project" value="UniProtKB-KW"/>
</dbReference>
<keyword evidence="4" id="KW-1003">Cell membrane</keyword>
<evidence type="ECO:0000256" key="7">
    <source>
        <dbReference type="SAM" id="MobiDB-lite"/>
    </source>
</evidence>
<dbReference type="InterPro" id="IPR012413">
    <property type="entry name" value="BA14K"/>
</dbReference>
<feature type="region of interest" description="Disordered" evidence="7">
    <location>
        <begin position="219"/>
        <end position="238"/>
    </location>
</feature>
<dbReference type="RefSeq" id="WP_128442387.1">
    <property type="nucleotide sequence ID" value="NZ_SBIP01000002.1"/>
</dbReference>
<comment type="caution">
    <text evidence="8">The sequence shown here is derived from an EMBL/GenBank/DDBJ whole genome shotgun (WGS) entry which is preliminary data.</text>
</comment>
<evidence type="ECO:0000256" key="3">
    <source>
        <dbReference type="ARBA" id="ARBA00020552"/>
    </source>
</evidence>
<evidence type="ECO:0000313" key="8">
    <source>
        <dbReference type="EMBL" id="RWX78409.1"/>
    </source>
</evidence>
<evidence type="ECO:0000313" key="9">
    <source>
        <dbReference type="Proteomes" id="UP000287687"/>
    </source>
</evidence>
<evidence type="ECO:0000256" key="2">
    <source>
        <dbReference type="ARBA" id="ARBA00010270"/>
    </source>
</evidence>
<feature type="compositionally biased region" description="Polar residues" evidence="7">
    <location>
        <begin position="158"/>
        <end position="179"/>
    </location>
</feature>
<dbReference type="EMBL" id="SBIP01000002">
    <property type="protein sequence ID" value="RWX78409.1"/>
    <property type="molecule type" value="Genomic_DNA"/>
</dbReference>
<gene>
    <name evidence="8" type="ORF">EPK99_07255</name>
</gene>
<protein>
    <recommendedName>
        <fullName evidence="3">Lectin-like protein BA14k</fullName>
    </recommendedName>
</protein>
<evidence type="ECO:0000256" key="5">
    <source>
        <dbReference type="ARBA" id="ARBA00022734"/>
    </source>
</evidence>
<dbReference type="GO" id="GO:0016020">
    <property type="term" value="C:membrane"/>
    <property type="evidence" value="ECO:0007669"/>
    <property type="project" value="UniProtKB-SubCell"/>
</dbReference>
<evidence type="ECO:0000256" key="6">
    <source>
        <dbReference type="ARBA" id="ARBA00025321"/>
    </source>
</evidence>
<reference evidence="8 9" key="1">
    <citation type="submission" date="2019-01" db="EMBL/GenBank/DDBJ databases">
        <title>The draft genome of Rhizobium sp. 24NR.</title>
        <authorList>
            <person name="Liu L."/>
            <person name="Liang L."/>
            <person name="Shi S."/>
            <person name="Xu L."/>
            <person name="Wang X."/>
            <person name="Li L."/>
            <person name="Zhang X."/>
        </authorList>
    </citation>
    <scope>NUCLEOTIDE SEQUENCE [LARGE SCALE GENOMIC DNA]</scope>
    <source>
        <strain evidence="8 9">24NR</strain>
    </source>
</reference>
<dbReference type="OrthoDB" id="8117189at2"/>
<name>A0A3S3SEL7_9HYPH</name>
<comment type="similarity">
    <text evidence="2">Belongs to the BA14k family.</text>
</comment>
<dbReference type="Pfam" id="PF07886">
    <property type="entry name" value="BA14K"/>
    <property type="match status" value="2"/>
</dbReference>
<proteinExistence type="inferred from homology"/>
<comment type="subcellular location">
    <subcellularLocation>
        <location evidence="1">Membrane</location>
        <topology evidence="1">Single-pass membrane protein</topology>
    </subcellularLocation>
</comment>
<keyword evidence="5" id="KW-0430">Lectin</keyword>
<keyword evidence="9" id="KW-1185">Reference proteome</keyword>
<sequence>MKAFMLLLGSLVVVVAIFLGGVYITANMIAEPEPHKFAHIDTPDLWTSRPVKVDGAKQTYERLPSLPIIASIPASDLPEPRNANGNVHTASLVDNTVTSAANTGVEGDDAAASQPGTKIDPAHADWCFARYRSYRVEDNTYQPFSGGSRRQCEEPGSSVAQSVSNASTNAEPQQEQTMASADLVSVPASAGAARDIQASGQPNHAEWCQGRYRSYRVEDNSYQPLDGGPRRNCQSPFG</sequence>
<evidence type="ECO:0000256" key="4">
    <source>
        <dbReference type="ARBA" id="ARBA00022475"/>
    </source>
</evidence>
<comment type="function">
    <text evidence="6">Has immunoglobulin-binding and hemagglutination properties, and can bind to mannose. Essential for virulence. May be involved in LPS biosynthesis or polysaccharide transport.</text>
</comment>
<dbReference type="Proteomes" id="UP000287687">
    <property type="component" value="Unassembled WGS sequence"/>
</dbReference>
<dbReference type="AlphaFoldDB" id="A0A3S3SEL7"/>
<feature type="region of interest" description="Disordered" evidence="7">
    <location>
        <begin position="142"/>
        <end position="205"/>
    </location>
</feature>